<name>A0A914Z6J7_9BILA</name>
<dbReference type="AlphaFoldDB" id="A0A914Z6J7"/>
<evidence type="ECO:0000256" key="1">
    <source>
        <dbReference type="SAM" id="MobiDB-lite"/>
    </source>
</evidence>
<evidence type="ECO:0000313" key="2">
    <source>
        <dbReference type="Proteomes" id="UP000887577"/>
    </source>
</evidence>
<feature type="region of interest" description="Disordered" evidence="1">
    <location>
        <begin position="1"/>
        <end position="74"/>
    </location>
</feature>
<evidence type="ECO:0000313" key="3">
    <source>
        <dbReference type="WBParaSite" id="PSU_v2.g755.t1"/>
    </source>
</evidence>
<protein>
    <submittedName>
        <fullName evidence="3">Uncharacterized protein</fullName>
    </submittedName>
</protein>
<feature type="region of interest" description="Disordered" evidence="1">
    <location>
        <begin position="86"/>
        <end position="116"/>
    </location>
</feature>
<accession>A0A914Z6J7</accession>
<proteinExistence type="predicted"/>
<sequence length="116" mass="12847">MFNSGLQTPNGNNNNNGVIGSQLNMAPQPPTTFPIFTPRQNIPPSSYNHQQQQQQLPHPSMTSEPKPSATLPKTMTAAEFHLTRFGSFRLSVSPPDSLMVNEEEEDDEEKLSAPKK</sequence>
<organism evidence="2 3">
    <name type="scientific">Panagrolaimus superbus</name>
    <dbReference type="NCBI Taxonomy" id="310955"/>
    <lineage>
        <taxon>Eukaryota</taxon>
        <taxon>Metazoa</taxon>
        <taxon>Ecdysozoa</taxon>
        <taxon>Nematoda</taxon>
        <taxon>Chromadorea</taxon>
        <taxon>Rhabditida</taxon>
        <taxon>Tylenchina</taxon>
        <taxon>Panagrolaimomorpha</taxon>
        <taxon>Panagrolaimoidea</taxon>
        <taxon>Panagrolaimidae</taxon>
        <taxon>Panagrolaimus</taxon>
    </lineage>
</organism>
<reference evidence="3" key="1">
    <citation type="submission" date="2022-11" db="UniProtKB">
        <authorList>
            <consortium name="WormBaseParasite"/>
        </authorList>
    </citation>
    <scope>IDENTIFICATION</scope>
</reference>
<feature type="compositionally biased region" description="Polar residues" evidence="1">
    <location>
        <begin position="39"/>
        <end position="49"/>
    </location>
</feature>
<dbReference type="Proteomes" id="UP000887577">
    <property type="component" value="Unplaced"/>
</dbReference>
<dbReference type="WBParaSite" id="PSU_v2.g755.t1">
    <property type="protein sequence ID" value="PSU_v2.g755.t1"/>
    <property type="gene ID" value="PSU_v2.g755"/>
</dbReference>
<feature type="compositionally biased region" description="Polar residues" evidence="1">
    <location>
        <begin position="56"/>
        <end position="65"/>
    </location>
</feature>
<keyword evidence="2" id="KW-1185">Reference proteome</keyword>